<reference evidence="1 2" key="1">
    <citation type="submission" date="2020-08" db="EMBL/GenBank/DDBJ databases">
        <title>Genomic Encyclopedia of Type Strains, Phase IV (KMG-V): Genome sequencing to study the core and pangenomes of soil and plant-associated prokaryotes.</title>
        <authorList>
            <person name="Whitman W."/>
        </authorList>
    </citation>
    <scope>NUCLEOTIDE SEQUENCE [LARGE SCALE GENOMIC DNA]</scope>
    <source>
        <strain evidence="1 2">M8UP14</strain>
    </source>
</reference>
<evidence type="ECO:0000313" key="2">
    <source>
        <dbReference type="Proteomes" id="UP000540989"/>
    </source>
</evidence>
<dbReference type="EMBL" id="JACHIP010000050">
    <property type="protein sequence ID" value="MBB5061524.1"/>
    <property type="molecule type" value="Genomic_DNA"/>
</dbReference>
<dbReference type="AlphaFoldDB" id="A0A7W7ZKC0"/>
<comment type="caution">
    <text evidence="1">The sequence shown here is derived from an EMBL/GenBank/DDBJ whole genome shotgun (WGS) entry which is preliminary data.</text>
</comment>
<protein>
    <submittedName>
        <fullName evidence="1">Uncharacterized protein</fullName>
    </submittedName>
</protein>
<keyword evidence="2" id="KW-1185">Reference proteome</keyword>
<proteinExistence type="predicted"/>
<accession>A0A7W7ZKC0</accession>
<sequence length="67" mass="7483">MTLKMTIPVHSYLFVLSTFTIAAVNRPFLLGQVLQIGHSDFNLCKKVEHTNRIARVAVAPQARTGEM</sequence>
<dbReference type="Proteomes" id="UP000540989">
    <property type="component" value="Unassembled WGS sequence"/>
</dbReference>
<organism evidence="1 2">
    <name type="scientific">Granulicella aggregans</name>
    <dbReference type="NCBI Taxonomy" id="474949"/>
    <lineage>
        <taxon>Bacteria</taxon>
        <taxon>Pseudomonadati</taxon>
        <taxon>Acidobacteriota</taxon>
        <taxon>Terriglobia</taxon>
        <taxon>Terriglobales</taxon>
        <taxon>Acidobacteriaceae</taxon>
        <taxon>Granulicella</taxon>
    </lineage>
</organism>
<name>A0A7W7ZKC0_9BACT</name>
<gene>
    <name evidence="1" type="ORF">HDF16_006260</name>
</gene>
<evidence type="ECO:0000313" key="1">
    <source>
        <dbReference type="EMBL" id="MBB5061524.1"/>
    </source>
</evidence>